<dbReference type="Proteomes" id="UP000002624">
    <property type="component" value="Unassembled WGS sequence"/>
</dbReference>
<reference evidence="3" key="1">
    <citation type="submission" date="2009-05" db="EMBL/GenBank/DDBJ databases">
        <title>The genome sequence of Ajellomyces capsulatus strain H143.</title>
        <authorList>
            <person name="Champion M."/>
            <person name="Cuomo C.A."/>
            <person name="Ma L.-J."/>
            <person name="Henn M.R."/>
            <person name="Sil A."/>
            <person name="Goldman B."/>
            <person name="Young S.K."/>
            <person name="Kodira C.D."/>
            <person name="Zeng Q."/>
            <person name="Koehrsen M."/>
            <person name="Alvarado L."/>
            <person name="Berlin A.M."/>
            <person name="Borenstein D."/>
            <person name="Chen Z."/>
            <person name="Engels R."/>
            <person name="Freedman E."/>
            <person name="Gellesch M."/>
            <person name="Goldberg J."/>
            <person name="Griggs A."/>
            <person name="Gujja S."/>
            <person name="Heiman D.I."/>
            <person name="Hepburn T.A."/>
            <person name="Howarth C."/>
            <person name="Jen D."/>
            <person name="Larson L."/>
            <person name="Lewis B."/>
            <person name="Mehta T."/>
            <person name="Park D."/>
            <person name="Pearson M."/>
            <person name="Roberts A."/>
            <person name="Saif S."/>
            <person name="Shea T.D."/>
            <person name="Shenoy N."/>
            <person name="Sisk P."/>
            <person name="Stolte C."/>
            <person name="Sykes S."/>
            <person name="Walk T."/>
            <person name="White J."/>
            <person name="Yandava C."/>
            <person name="Klein B."/>
            <person name="McEwen J.G."/>
            <person name="Puccia R."/>
            <person name="Goldman G.H."/>
            <person name="Felipe M.S."/>
            <person name="Nino-Vega G."/>
            <person name="San-Blas G."/>
            <person name="Taylor J.W."/>
            <person name="Mendoza L."/>
            <person name="Galagan J.E."/>
            <person name="Nusbaum C."/>
            <person name="Birren B.W."/>
        </authorList>
    </citation>
    <scope>NUCLEOTIDE SEQUENCE [LARGE SCALE GENOMIC DNA]</scope>
    <source>
        <strain evidence="3">H143</strain>
    </source>
</reference>
<accession>C6HSS2</accession>
<organism evidence="2 3">
    <name type="scientific">Ajellomyces capsulatus (strain H143)</name>
    <name type="common">Darling's disease fungus</name>
    <name type="synonym">Histoplasma capsulatum</name>
    <dbReference type="NCBI Taxonomy" id="544712"/>
    <lineage>
        <taxon>Eukaryota</taxon>
        <taxon>Fungi</taxon>
        <taxon>Dikarya</taxon>
        <taxon>Ascomycota</taxon>
        <taxon>Pezizomycotina</taxon>
        <taxon>Eurotiomycetes</taxon>
        <taxon>Eurotiomycetidae</taxon>
        <taxon>Onygenales</taxon>
        <taxon>Ajellomycetaceae</taxon>
        <taxon>Histoplasma</taxon>
    </lineage>
</organism>
<dbReference type="HOGENOM" id="CLU_1686063_0_0_1"/>
<evidence type="ECO:0000313" key="3">
    <source>
        <dbReference type="Proteomes" id="UP000002624"/>
    </source>
</evidence>
<protein>
    <submittedName>
        <fullName evidence="2">Uncharacterized protein</fullName>
    </submittedName>
</protein>
<proteinExistence type="predicted"/>
<dbReference type="EMBL" id="GG692439">
    <property type="protein sequence ID" value="EER36597.1"/>
    <property type="molecule type" value="Genomic_DNA"/>
</dbReference>
<name>C6HSS2_AJECH</name>
<feature type="region of interest" description="Disordered" evidence="1">
    <location>
        <begin position="76"/>
        <end position="105"/>
    </location>
</feature>
<evidence type="ECO:0000256" key="1">
    <source>
        <dbReference type="SAM" id="MobiDB-lite"/>
    </source>
</evidence>
<sequence length="156" mass="17200">MPSCEHTNRSPFPAHLRSMEVLGFPLNWLAHTDWRASSTFIIGGQLFVPHIGRETAVGTSALLAFVLPGTLGTRGLRLPDNGSSASRRQREPPRTIIGAQPGEGEPPEFLRESALNVDRGLLPQPVNTLNTLNTIKLQARSLQVWQWLSQSSANKW</sequence>
<dbReference type="AlphaFoldDB" id="C6HSS2"/>
<evidence type="ECO:0000313" key="2">
    <source>
        <dbReference type="EMBL" id="EER36597.1"/>
    </source>
</evidence>
<gene>
    <name evidence="2" type="ORF">HCDG_09253</name>
</gene>
<dbReference type="VEuPathDB" id="FungiDB:HCDG_09253"/>